<protein>
    <submittedName>
        <fullName evidence="1">Uncharacterized protein</fullName>
    </submittedName>
</protein>
<sequence>MLGATGARPLVYGRGTGHIHKCFGCIDGCGYQPDKQTQRTREKRELLRWADEYEDRADVLDRACPKGGPDCGCGRLSDDAS</sequence>
<keyword evidence="2" id="KW-1185">Reference proteome</keyword>
<accession>A0ABV8LF84</accession>
<proteinExistence type="predicted"/>
<dbReference type="RefSeq" id="WP_378554780.1">
    <property type="nucleotide sequence ID" value="NZ_JBHSBA010000016.1"/>
</dbReference>
<dbReference type="EMBL" id="JBHSBA010000016">
    <property type="protein sequence ID" value="MFC4128900.1"/>
    <property type="molecule type" value="Genomic_DNA"/>
</dbReference>
<dbReference type="Proteomes" id="UP001595767">
    <property type="component" value="Unassembled WGS sequence"/>
</dbReference>
<reference evidence="2" key="1">
    <citation type="journal article" date="2019" name="Int. J. Syst. Evol. Microbiol.">
        <title>The Global Catalogue of Microorganisms (GCM) 10K type strain sequencing project: providing services to taxonomists for standard genome sequencing and annotation.</title>
        <authorList>
            <consortium name="The Broad Institute Genomics Platform"/>
            <consortium name="The Broad Institute Genome Sequencing Center for Infectious Disease"/>
            <person name="Wu L."/>
            <person name="Ma J."/>
        </authorList>
    </citation>
    <scope>NUCLEOTIDE SEQUENCE [LARGE SCALE GENOMIC DNA]</scope>
    <source>
        <strain evidence="2">CGMCC 4.7204</strain>
    </source>
</reference>
<name>A0ABV8LF84_9NOCA</name>
<evidence type="ECO:0000313" key="2">
    <source>
        <dbReference type="Proteomes" id="UP001595767"/>
    </source>
</evidence>
<comment type="caution">
    <text evidence="1">The sequence shown here is derived from an EMBL/GenBank/DDBJ whole genome shotgun (WGS) entry which is preliminary data.</text>
</comment>
<organism evidence="1 2">
    <name type="scientific">Nocardia rhizosphaerae</name>
    <dbReference type="NCBI Taxonomy" id="1691571"/>
    <lineage>
        <taxon>Bacteria</taxon>
        <taxon>Bacillati</taxon>
        <taxon>Actinomycetota</taxon>
        <taxon>Actinomycetes</taxon>
        <taxon>Mycobacteriales</taxon>
        <taxon>Nocardiaceae</taxon>
        <taxon>Nocardia</taxon>
    </lineage>
</organism>
<evidence type="ECO:0000313" key="1">
    <source>
        <dbReference type="EMBL" id="MFC4128900.1"/>
    </source>
</evidence>
<gene>
    <name evidence="1" type="ORF">ACFOW8_28610</name>
</gene>